<name>A0A9K3Q4H7_9STRA</name>
<dbReference type="EMBL" id="JAGRRH010000004">
    <property type="protein sequence ID" value="KAG7370858.1"/>
    <property type="molecule type" value="Genomic_DNA"/>
</dbReference>
<dbReference type="Pfam" id="PF00089">
    <property type="entry name" value="Trypsin"/>
    <property type="match status" value="1"/>
</dbReference>
<dbReference type="Proteomes" id="UP000693970">
    <property type="component" value="Unassembled WGS sequence"/>
</dbReference>
<dbReference type="PROSITE" id="PS50240">
    <property type="entry name" value="TRYPSIN_DOM"/>
    <property type="match status" value="1"/>
</dbReference>
<keyword evidence="3" id="KW-0378">Hydrolase</keyword>
<feature type="signal peptide" evidence="5">
    <location>
        <begin position="1"/>
        <end position="38"/>
    </location>
</feature>
<dbReference type="InterPro" id="IPR001254">
    <property type="entry name" value="Trypsin_dom"/>
</dbReference>
<reference evidence="7" key="2">
    <citation type="submission" date="2021-04" db="EMBL/GenBank/DDBJ databases">
        <authorList>
            <person name="Podell S."/>
        </authorList>
    </citation>
    <scope>NUCLEOTIDE SEQUENCE</scope>
    <source>
        <strain evidence="7">Hildebrandi</strain>
    </source>
</reference>
<dbReference type="AlphaFoldDB" id="A0A9K3Q4H7"/>
<comment type="caution">
    <text evidence="7">The sequence shown here is derived from an EMBL/GenBank/DDBJ whole genome shotgun (WGS) entry which is preliminary data.</text>
</comment>
<dbReference type="PROSITE" id="PS00135">
    <property type="entry name" value="TRYPSIN_SER"/>
    <property type="match status" value="1"/>
</dbReference>
<organism evidence="7 8">
    <name type="scientific">Nitzschia inconspicua</name>
    <dbReference type="NCBI Taxonomy" id="303405"/>
    <lineage>
        <taxon>Eukaryota</taxon>
        <taxon>Sar</taxon>
        <taxon>Stramenopiles</taxon>
        <taxon>Ochrophyta</taxon>
        <taxon>Bacillariophyta</taxon>
        <taxon>Bacillariophyceae</taxon>
        <taxon>Bacillariophycidae</taxon>
        <taxon>Bacillariales</taxon>
        <taxon>Bacillariaceae</taxon>
        <taxon>Nitzschia</taxon>
    </lineage>
</organism>
<keyword evidence="3" id="KW-0645">Protease</keyword>
<evidence type="ECO:0000256" key="2">
    <source>
        <dbReference type="ARBA" id="ARBA00023180"/>
    </source>
</evidence>
<dbReference type="GO" id="GO:0004252">
    <property type="term" value="F:serine-type endopeptidase activity"/>
    <property type="evidence" value="ECO:0007669"/>
    <property type="project" value="InterPro"/>
</dbReference>
<feature type="region of interest" description="Disordered" evidence="4">
    <location>
        <begin position="329"/>
        <end position="355"/>
    </location>
</feature>
<dbReference type="InterPro" id="IPR018114">
    <property type="entry name" value="TRYPSIN_HIS"/>
</dbReference>
<gene>
    <name evidence="7" type="ORF">IV203_019428</name>
</gene>
<proteinExistence type="predicted"/>
<feature type="chain" id="PRO_5039951071" evidence="5">
    <location>
        <begin position="39"/>
        <end position="464"/>
    </location>
</feature>
<keyword evidence="8" id="KW-1185">Reference proteome</keyword>
<evidence type="ECO:0000256" key="5">
    <source>
        <dbReference type="SAM" id="SignalP"/>
    </source>
</evidence>
<dbReference type="OrthoDB" id="122635at2759"/>
<dbReference type="CDD" id="cd00190">
    <property type="entry name" value="Tryp_SPc"/>
    <property type="match status" value="1"/>
</dbReference>
<dbReference type="InterPro" id="IPR050430">
    <property type="entry name" value="Peptidase_S1"/>
</dbReference>
<accession>A0A9K3Q4H7</accession>
<dbReference type="InterPro" id="IPR033116">
    <property type="entry name" value="TRYPSIN_SER"/>
</dbReference>
<evidence type="ECO:0000259" key="6">
    <source>
        <dbReference type="PROSITE" id="PS50240"/>
    </source>
</evidence>
<reference evidence="7" key="1">
    <citation type="journal article" date="2021" name="Sci. Rep.">
        <title>Diploid genomic architecture of Nitzschia inconspicua, an elite biomass production diatom.</title>
        <authorList>
            <person name="Oliver A."/>
            <person name="Podell S."/>
            <person name="Pinowska A."/>
            <person name="Traller J.C."/>
            <person name="Smith S.R."/>
            <person name="McClure R."/>
            <person name="Beliaev A."/>
            <person name="Bohutskyi P."/>
            <person name="Hill E.A."/>
            <person name="Rabines A."/>
            <person name="Zheng H."/>
            <person name="Allen L.Z."/>
            <person name="Kuo A."/>
            <person name="Grigoriev I.V."/>
            <person name="Allen A.E."/>
            <person name="Hazlebeck D."/>
            <person name="Allen E.E."/>
        </authorList>
    </citation>
    <scope>NUCLEOTIDE SEQUENCE</scope>
    <source>
        <strain evidence="7">Hildebrandi</strain>
    </source>
</reference>
<dbReference type="GO" id="GO:0006508">
    <property type="term" value="P:proteolysis"/>
    <property type="evidence" value="ECO:0007669"/>
    <property type="project" value="UniProtKB-KW"/>
</dbReference>
<keyword evidence="1" id="KW-1015">Disulfide bond</keyword>
<keyword evidence="3" id="KW-0720">Serine protease</keyword>
<evidence type="ECO:0000313" key="7">
    <source>
        <dbReference type="EMBL" id="KAG7370858.1"/>
    </source>
</evidence>
<sequence length="464" mass="51081">MRFLSWKRRRNPSATIVSCFIVSEVLLALLASIEEVDGRLFPHKDDKNSPINTEHNNKQALQTRIVGGKEVADSDQFPFFVNLGGCSGSLIHGDIVLTAAHCSLPVGATVHVGARKRDSTHDGSVKVKVIDALRHPDYNEHSHEYDFRILQLGGWMQDRRVVGINHDPEIPQSDQELILAGMGRTEEGGDISKVLRKTTVYSIDSGSCQAMYPEFLVNDDVVLCAAGENTDSCEGDSGGPLLNEDELLVGITSWGRNLMGEFRVYRVTDGKSTLFAKGTSNRKFLISKGGLTEHRPSEMPSGSPLPSVTPSIIPTKTHSDVPTLFPSEIPTDTPTVGPSENPTELPTTQQPTESAEPRTIPAGFYIVIPPDTEPQDVAWELLQGTTVLESAGYGTYRDNGVHFERAYLQSDQEYALVLNVESGTGNARVELSVYINDGWEYIMGDRDVPFDKKFAYPRFLPFQT</sequence>
<keyword evidence="2" id="KW-0325">Glycoprotein</keyword>
<evidence type="ECO:0000256" key="3">
    <source>
        <dbReference type="RuleBase" id="RU363034"/>
    </source>
</evidence>
<feature type="domain" description="Peptidase S1" evidence="6">
    <location>
        <begin position="65"/>
        <end position="275"/>
    </location>
</feature>
<evidence type="ECO:0000256" key="1">
    <source>
        <dbReference type="ARBA" id="ARBA00023157"/>
    </source>
</evidence>
<feature type="compositionally biased region" description="Low complexity" evidence="4">
    <location>
        <begin position="342"/>
        <end position="353"/>
    </location>
</feature>
<evidence type="ECO:0000313" key="8">
    <source>
        <dbReference type="Proteomes" id="UP000693970"/>
    </source>
</evidence>
<protein>
    <submittedName>
        <fullName evidence="7">Trypsin</fullName>
    </submittedName>
</protein>
<feature type="compositionally biased region" description="Polar residues" evidence="4">
    <location>
        <begin position="330"/>
        <end position="341"/>
    </location>
</feature>
<keyword evidence="5" id="KW-0732">Signal</keyword>
<dbReference type="PANTHER" id="PTHR24276:SF98">
    <property type="entry name" value="FI18310P1-RELATED"/>
    <property type="match status" value="1"/>
</dbReference>
<evidence type="ECO:0000256" key="4">
    <source>
        <dbReference type="SAM" id="MobiDB-lite"/>
    </source>
</evidence>
<dbReference type="PROSITE" id="PS00134">
    <property type="entry name" value="TRYPSIN_HIS"/>
    <property type="match status" value="1"/>
</dbReference>
<dbReference type="SMART" id="SM00020">
    <property type="entry name" value="Tryp_SPc"/>
    <property type="match status" value="1"/>
</dbReference>
<dbReference type="PANTHER" id="PTHR24276">
    <property type="entry name" value="POLYSERASE-RELATED"/>
    <property type="match status" value="1"/>
</dbReference>